<dbReference type="KEGG" id="ffu:CLAFUR5_12640"/>
<organism evidence="1 2">
    <name type="scientific">Passalora fulva</name>
    <name type="common">Tomato leaf mold</name>
    <name type="synonym">Cladosporium fulvum</name>
    <dbReference type="NCBI Taxonomy" id="5499"/>
    <lineage>
        <taxon>Eukaryota</taxon>
        <taxon>Fungi</taxon>
        <taxon>Dikarya</taxon>
        <taxon>Ascomycota</taxon>
        <taxon>Pezizomycotina</taxon>
        <taxon>Dothideomycetes</taxon>
        <taxon>Dothideomycetidae</taxon>
        <taxon>Mycosphaerellales</taxon>
        <taxon>Mycosphaerellaceae</taxon>
        <taxon>Fulvia</taxon>
    </lineage>
</organism>
<dbReference type="AlphaFoldDB" id="A0A9Q8PJT9"/>
<dbReference type="Proteomes" id="UP000756132">
    <property type="component" value="Chromosome 11"/>
</dbReference>
<gene>
    <name evidence="1" type="ORF">CLAFUR5_12640</name>
</gene>
<dbReference type="EMBL" id="CP090173">
    <property type="protein sequence ID" value="UJO23761.1"/>
    <property type="molecule type" value="Genomic_DNA"/>
</dbReference>
<reference evidence="1" key="2">
    <citation type="journal article" date="2022" name="Microb. Genom.">
        <title>A chromosome-scale genome assembly of the tomato pathogen Cladosporium fulvum reveals a compartmentalized genome architecture and the presence of a dispensable chromosome.</title>
        <authorList>
            <person name="Zaccaron A.Z."/>
            <person name="Chen L.H."/>
            <person name="Samaras A."/>
            <person name="Stergiopoulos I."/>
        </authorList>
    </citation>
    <scope>NUCLEOTIDE SEQUENCE</scope>
    <source>
        <strain evidence="1">Race5_Kim</strain>
    </source>
</reference>
<reference evidence="1" key="1">
    <citation type="submission" date="2021-12" db="EMBL/GenBank/DDBJ databases">
        <authorList>
            <person name="Zaccaron A."/>
            <person name="Stergiopoulos I."/>
        </authorList>
    </citation>
    <scope>NUCLEOTIDE SEQUENCE</scope>
    <source>
        <strain evidence="1">Race5_Kim</strain>
    </source>
</reference>
<evidence type="ECO:0000313" key="2">
    <source>
        <dbReference type="Proteomes" id="UP000756132"/>
    </source>
</evidence>
<dbReference type="RefSeq" id="XP_047768127.1">
    <property type="nucleotide sequence ID" value="XM_047911788.1"/>
</dbReference>
<sequence>MFSYFLKYISSLWTPPVLPRILVKVKPSTDELSLSSNEPFTTTLHAVVDGDTPLTIAYHDTVLHPRGGAIGSALDSEGLTFECTRTGQLAQRPTLNICDFTHRPDETAYSITHNLSAQKFWLKAGGRMSDAALEIFDVDPDDPSPQPQDMLFRPHLDDFEVGRTYEIGLGIEMKRVWWWRRGRNSVVFANGPHIIGSIPRDGPPLEMELVNTARFTVVE</sequence>
<keyword evidence="2" id="KW-1185">Reference proteome</keyword>
<dbReference type="GeneID" id="71992518"/>
<dbReference type="OrthoDB" id="3645724at2759"/>
<proteinExistence type="predicted"/>
<protein>
    <submittedName>
        <fullName evidence="1">Uncharacterized protein</fullName>
    </submittedName>
</protein>
<accession>A0A9Q8PJT9</accession>
<evidence type="ECO:0000313" key="1">
    <source>
        <dbReference type="EMBL" id="UJO23761.1"/>
    </source>
</evidence>
<name>A0A9Q8PJT9_PASFU</name>